<evidence type="ECO:0000313" key="4">
    <source>
        <dbReference type="EMBL" id="MDV2633827.1"/>
    </source>
</evidence>
<dbReference type="Proteomes" id="UP001152656">
    <property type="component" value="Unassembled WGS sequence"/>
</dbReference>
<dbReference type="RefSeq" id="WP_058217967.1">
    <property type="nucleotide sequence ID" value="NZ_JAGXIX010000004.1"/>
</dbReference>
<dbReference type="EMBL" id="JAOWLP010000031">
    <property type="protein sequence ID" value="MDG4982492.1"/>
    <property type="molecule type" value="Genomic_DNA"/>
</dbReference>
<evidence type="ECO:0000313" key="5">
    <source>
        <dbReference type="Proteomes" id="UP001152656"/>
    </source>
</evidence>
<keyword evidence="2" id="KW-0732">Signal</keyword>
<dbReference type="AlphaFoldDB" id="A0A9X4S3U0"/>
<feature type="compositionally biased region" description="Low complexity" evidence="1">
    <location>
        <begin position="52"/>
        <end position="72"/>
    </location>
</feature>
<evidence type="ECO:0008006" key="6">
    <source>
        <dbReference type="Google" id="ProtNLM"/>
    </source>
</evidence>
<dbReference type="PROSITE" id="PS51257">
    <property type="entry name" value="PROKAR_LIPOPROTEIN"/>
    <property type="match status" value="1"/>
</dbReference>
<accession>A0A9X4S3U0</accession>
<evidence type="ECO:0000256" key="2">
    <source>
        <dbReference type="SAM" id="SignalP"/>
    </source>
</evidence>
<feature type="chain" id="PRO_5040740874" description="Sporulation lipoprotein, YhcN/YlaJ family" evidence="2">
    <location>
        <begin position="22"/>
        <end position="115"/>
    </location>
</feature>
<proteinExistence type="predicted"/>
<sequence length="115" mass="12877">MKKFTLLSTAILSLIMLGACASEKQKSSDTNPTSANTTDTSNDYSDNESSENNESSNEVPYYSSTNESSNESSIKDHDWREDYNSKGEYKPVDEMTQEEIKKELEETLNDALGLE</sequence>
<dbReference type="Proteomes" id="UP001186047">
    <property type="component" value="Unassembled WGS sequence"/>
</dbReference>
<comment type="caution">
    <text evidence="3">The sequence shown here is derived from an EMBL/GenBank/DDBJ whole genome shotgun (WGS) entry which is preliminary data.</text>
</comment>
<reference evidence="3" key="2">
    <citation type="journal article" date="2023" name="Food Microbiol.">
        <title>Evaluation of the fermentation potential of lactic acid bacteria isolated from herbs, fruits and vegetables as starter cultures in nut-based milk alternatives.</title>
        <authorList>
            <person name="Huang W."/>
            <person name="Dong A."/>
            <person name="Pham H.T."/>
            <person name="Zhou C."/>
            <person name="Huo Z."/>
            <person name="Watjen A.P."/>
            <person name="Prakash S."/>
            <person name="Bang-Berthelsen C.H."/>
            <person name="Turner M.S."/>
        </authorList>
    </citation>
    <scope>NUCLEOTIDE SEQUENCE</scope>
    <source>
        <strain evidence="3">581</strain>
    </source>
</reference>
<feature type="signal peptide" evidence="2">
    <location>
        <begin position="1"/>
        <end position="21"/>
    </location>
</feature>
<feature type="region of interest" description="Disordered" evidence="1">
    <location>
        <begin position="22"/>
        <end position="96"/>
    </location>
</feature>
<protein>
    <recommendedName>
        <fullName evidence="6">Sporulation lipoprotein, YhcN/YlaJ family</fullName>
    </recommendedName>
</protein>
<dbReference type="EMBL" id="JAWHVL010000040">
    <property type="protein sequence ID" value="MDV2633827.1"/>
    <property type="molecule type" value="Genomic_DNA"/>
</dbReference>
<reference evidence="4" key="3">
    <citation type="submission" date="2023-10" db="EMBL/GenBank/DDBJ databases">
        <title>Production of high quality cheese from raw caw milk (raw cheese).</title>
        <authorList>
            <person name="Samouris G."/>
        </authorList>
    </citation>
    <scope>NUCLEOTIDE SEQUENCE</scope>
    <source>
        <strain evidence="4">M17-3</strain>
    </source>
</reference>
<reference evidence="3" key="1">
    <citation type="submission" date="2022-10" db="EMBL/GenBank/DDBJ databases">
        <authorList>
            <person name="Turner M.S."/>
            <person name="Huang W."/>
        </authorList>
    </citation>
    <scope>NUCLEOTIDE SEQUENCE</scope>
    <source>
        <strain evidence="3">581</strain>
    </source>
</reference>
<feature type="compositionally biased region" description="Low complexity" evidence="1">
    <location>
        <begin position="28"/>
        <end position="44"/>
    </location>
</feature>
<name>A0A9X4S3U0_9LACT</name>
<organism evidence="3 5">
    <name type="scientific">Lactococcus lactis</name>
    <dbReference type="NCBI Taxonomy" id="1358"/>
    <lineage>
        <taxon>Bacteria</taxon>
        <taxon>Bacillati</taxon>
        <taxon>Bacillota</taxon>
        <taxon>Bacilli</taxon>
        <taxon>Lactobacillales</taxon>
        <taxon>Streptococcaceae</taxon>
        <taxon>Lactococcus</taxon>
    </lineage>
</organism>
<gene>
    <name evidence="3" type="ORF">OGZ39_12735</name>
    <name evidence="4" type="ORF">RZO31_13315</name>
</gene>
<evidence type="ECO:0000313" key="3">
    <source>
        <dbReference type="EMBL" id="MDG4982492.1"/>
    </source>
</evidence>
<feature type="compositionally biased region" description="Basic and acidic residues" evidence="1">
    <location>
        <begin position="73"/>
        <end position="96"/>
    </location>
</feature>
<evidence type="ECO:0000256" key="1">
    <source>
        <dbReference type="SAM" id="MobiDB-lite"/>
    </source>
</evidence>